<dbReference type="SUPFAM" id="SSF46689">
    <property type="entry name" value="Homeodomain-like"/>
    <property type="match status" value="2"/>
</dbReference>
<dbReference type="RefSeq" id="WP_402701002.1">
    <property type="nucleotide sequence ID" value="NZ_JBIUZV010000006.1"/>
</dbReference>
<dbReference type="PANTHER" id="PTHR30146">
    <property type="entry name" value="LACI-RELATED TRANSCRIPTIONAL REPRESSOR"/>
    <property type="match status" value="1"/>
</dbReference>
<keyword evidence="6" id="KW-1185">Reference proteome</keyword>
<dbReference type="InterPro" id="IPR054031">
    <property type="entry name" value="XylR_PBP1"/>
</dbReference>
<dbReference type="Pfam" id="PF22177">
    <property type="entry name" value="PBP1_XylR"/>
    <property type="match status" value="1"/>
</dbReference>
<name>A0ABW8F0F5_9BURK</name>
<evidence type="ECO:0000256" key="1">
    <source>
        <dbReference type="ARBA" id="ARBA00023015"/>
    </source>
</evidence>
<dbReference type="EMBL" id="JBIUZV010000006">
    <property type="protein sequence ID" value="MFJ3046762.1"/>
    <property type="molecule type" value="Genomic_DNA"/>
</dbReference>
<reference evidence="5 6" key="1">
    <citation type="submission" date="2024-10" db="EMBL/GenBank/DDBJ databases">
        <title>The Natural Products Discovery Center: Release of the First 8490 Sequenced Strains for Exploring Actinobacteria Biosynthetic Diversity.</title>
        <authorList>
            <person name="Kalkreuter E."/>
            <person name="Kautsar S.A."/>
            <person name="Yang D."/>
            <person name="Bader C.D."/>
            <person name="Teijaro C.N."/>
            <person name="Fluegel L."/>
            <person name="Davis C.M."/>
            <person name="Simpson J.R."/>
            <person name="Lauterbach L."/>
            <person name="Steele A.D."/>
            <person name="Gui C."/>
            <person name="Meng S."/>
            <person name="Li G."/>
            <person name="Viehrig K."/>
            <person name="Ye F."/>
            <person name="Su P."/>
            <person name="Kiefer A.F."/>
            <person name="Nichols A."/>
            <person name="Cepeda A.J."/>
            <person name="Yan W."/>
            <person name="Fan B."/>
            <person name="Jiang Y."/>
            <person name="Adhikari A."/>
            <person name="Zheng C.-J."/>
            <person name="Schuster L."/>
            <person name="Cowan T.M."/>
            <person name="Smanski M.J."/>
            <person name="Chevrette M.G."/>
            <person name="De Carvalho L.P.S."/>
            <person name="Shen B."/>
        </authorList>
    </citation>
    <scope>NUCLEOTIDE SEQUENCE [LARGE SCALE GENOMIC DNA]</scope>
    <source>
        <strain evidence="5 6">NPDC087045</strain>
    </source>
</reference>
<dbReference type="SMART" id="SM00342">
    <property type="entry name" value="HTH_ARAC"/>
    <property type="match status" value="1"/>
</dbReference>
<accession>A0ABW8F0F5</accession>
<evidence type="ECO:0000256" key="3">
    <source>
        <dbReference type="ARBA" id="ARBA00023163"/>
    </source>
</evidence>
<dbReference type="Gene3D" id="1.10.10.60">
    <property type="entry name" value="Homeodomain-like"/>
    <property type="match status" value="1"/>
</dbReference>
<dbReference type="InterPro" id="IPR018060">
    <property type="entry name" value="HTH_AraC"/>
</dbReference>
<organism evidence="5 6">
    <name type="scientific">Herbaspirillum chlorophenolicum</name>
    <dbReference type="NCBI Taxonomy" id="211589"/>
    <lineage>
        <taxon>Bacteria</taxon>
        <taxon>Pseudomonadati</taxon>
        <taxon>Pseudomonadota</taxon>
        <taxon>Betaproteobacteria</taxon>
        <taxon>Burkholderiales</taxon>
        <taxon>Oxalobacteraceae</taxon>
        <taxon>Herbaspirillum</taxon>
    </lineage>
</organism>
<dbReference type="PROSITE" id="PS01124">
    <property type="entry name" value="HTH_ARAC_FAMILY_2"/>
    <property type="match status" value="1"/>
</dbReference>
<dbReference type="InterPro" id="IPR009057">
    <property type="entry name" value="Homeodomain-like_sf"/>
</dbReference>
<evidence type="ECO:0000259" key="4">
    <source>
        <dbReference type="PROSITE" id="PS01124"/>
    </source>
</evidence>
<dbReference type="Proteomes" id="UP001617427">
    <property type="component" value="Unassembled WGS sequence"/>
</dbReference>
<keyword evidence="1" id="KW-0805">Transcription regulation</keyword>
<gene>
    <name evidence="5" type="ORF">ACIPEN_13105</name>
</gene>
<proteinExistence type="predicted"/>
<dbReference type="SUPFAM" id="SSF53822">
    <property type="entry name" value="Periplasmic binding protein-like I"/>
    <property type="match status" value="1"/>
</dbReference>
<keyword evidence="2" id="KW-0238">DNA-binding</keyword>
<dbReference type="Pfam" id="PF13377">
    <property type="entry name" value="Peripla_BP_3"/>
    <property type="match status" value="1"/>
</dbReference>
<protein>
    <submittedName>
        <fullName evidence="5">XylR family transcriptional regulator</fullName>
    </submittedName>
</protein>
<dbReference type="PANTHER" id="PTHR30146:SF24">
    <property type="entry name" value="XYLOSE OPERON REGULATORY PROTEIN"/>
    <property type="match status" value="1"/>
</dbReference>
<keyword evidence="3" id="KW-0804">Transcription</keyword>
<dbReference type="InterPro" id="IPR046335">
    <property type="entry name" value="LacI/GalR-like_sensor"/>
</dbReference>
<dbReference type="InterPro" id="IPR028082">
    <property type="entry name" value="Peripla_BP_I"/>
</dbReference>
<evidence type="ECO:0000313" key="6">
    <source>
        <dbReference type="Proteomes" id="UP001617427"/>
    </source>
</evidence>
<dbReference type="Gene3D" id="3.40.50.2300">
    <property type="match status" value="2"/>
</dbReference>
<evidence type="ECO:0000256" key="2">
    <source>
        <dbReference type="ARBA" id="ARBA00023125"/>
    </source>
</evidence>
<feature type="domain" description="HTH araC/xylS-type" evidence="4">
    <location>
        <begin position="311"/>
        <end position="409"/>
    </location>
</feature>
<dbReference type="CDD" id="cd01543">
    <property type="entry name" value="PBP1_XylR"/>
    <property type="match status" value="1"/>
</dbReference>
<dbReference type="Pfam" id="PF12833">
    <property type="entry name" value="HTH_18"/>
    <property type="match status" value="1"/>
</dbReference>
<comment type="caution">
    <text evidence="5">The sequence shown here is derived from an EMBL/GenBank/DDBJ whole genome shotgun (WGS) entry which is preliminary data.</text>
</comment>
<evidence type="ECO:0000313" key="5">
    <source>
        <dbReference type="EMBL" id="MFJ3046762.1"/>
    </source>
</evidence>
<sequence>MDELYWRSRRVEKETSGDYRVARVPTVHRIALLFNANKIFDREIIAGIGEYLSSTRASWDLYLEEDFRTRLQGIERWQGHGIIAEYDDPATAEALSRVRLPVVAIGGSYADESVYPEGRPYVATDNFKLVKLAYDHLIEAGLQNFAFFSLPQAGVNRWAQERERIFDMLTQRDGIQGNIYRGVGTSAQSWDTAVEQLIAWVRSLPKPIGIIAVTDARARQLLQACLFAGIAVPEQVALIGIDNDPLARVLTRVPLSSVIQGTTEMGRTAAHLLHQMLHGAQFPNTRILVPPAGINVLASSRHEVRNHPHVMQAMHFIRQYACQGIKTEQVADYVGISRSSLEWYFRRELGRSVHDEILRFKLDAAKRLLQQDGSNAADIAVTCGFTSVQYMHAVFKRELGCTPREYQEQLAAGDDTSKQAVQRPRKKLSVAGSALSTAASILAPPLDDSGGSL</sequence>